<organism evidence="4 5">
    <name type="scientific">Trichogramma kaykai</name>
    <dbReference type="NCBI Taxonomy" id="54128"/>
    <lineage>
        <taxon>Eukaryota</taxon>
        <taxon>Metazoa</taxon>
        <taxon>Ecdysozoa</taxon>
        <taxon>Arthropoda</taxon>
        <taxon>Hexapoda</taxon>
        <taxon>Insecta</taxon>
        <taxon>Pterygota</taxon>
        <taxon>Neoptera</taxon>
        <taxon>Endopterygota</taxon>
        <taxon>Hymenoptera</taxon>
        <taxon>Apocrita</taxon>
        <taxon>Proctotrupomorpha</taxon>
        <taxon>Chalcidoidea</taxon>
        <taxon>Trichogrammatidae</taxon>
        <taxon>Trichogramma</taxon>
    </lineage>
</organism>
<dbReference type="Proteomes" id="UP001627154">
    <property type="component" value="Unassembled WGS sequence"/>
</dbReference>
<feature type="repeat" description="ANK" evidence="3">
    <location>
        <begin position="362"/>
        <end position="389"/>
    </location>
</feature>
<dbReference type="AlphaFoldDB" id="A0ABD2WK27"/>
<gene>
    <name evidence="4" type="ORF">TKK_012339</name>
</gene>
<dbReference type="PANTHER" id="PTHR24178">
    <property type="entry name" value="MOLTING PROTEIN MLT-4"/>
    <property type="match status" value="1"/>
</dbReference>
<reference evidence="4 5" key="1">
    <citation type="journal article" date="2024" name="bioRxiv">
        <title>A reference genome for Trichogramma kaykai: A tiny desert-dwelling parasitoid wasp with competing sex-ratio distorters.</title>
        <authorList>
            <person name="Culotta J."/>
            <person name="Lindsey A.R."/>
        </authorList>
    </citation>
    <scope>NUCLEOTIDE SEQUENCE [LARGE SCALE GENOMIC DNA]</scope>
    <source>
        <strain evidence="4 5">KSX58</strain>
    </source>
</reference>
<dbReference type="Pfam" id="PF12796">
    <property type="entry name" value="Ank_2"/>
    <property type="match status" value="1"/>
</dbReference>
<dbReference type="Gene3D" id="1.25.40.20">
    <property type="entry name" value="Ankyrin repeat-containing domain"/>
    <property type="match status" value="1"/>
</dbReference>
<feature type="repeat" description="ANK" evidence="3">
    <location>
        <begin position="289"/>
        <end position="321"/>
    </location>
</feature>
<accession>A0ABD2WK27</accession>
<dbReference type="PROSITE" id="PS50297">
    <property type="entry name" value="ANK_REP_REGION"/>
    <property type="match status" value="2"/>
</dbReference>
<dbReference type="PROSITE" id="PS50088">
    <property type="entry name" value="ANK_REPEAT"/>
    <property type="match status" value="3"/>
</dbReference>
<keyword evidence="2 3" id="KW-0040">ANK repeat</keyword>
<dbReference type="PANTHER" id="PTHR24178:SF9">
    <property type="entry name" value="ANK_REP_REGION DOMAIN-CONTAINING PROTEIN"/>
    <property type="match status" value="1"/>
</dbReference>
<dbReference type="InterPro" id="IPR002110">
    <property type="entry name" value="Ankyrin_rpt"/>
</dbReference>
<keyword evidence="5" id="KW-1185">Reference proteome</keyword>
<dbReference type="SMART" id="SM00248">
    <property type="entry name" value="ANK"/>
    <property type="match status" value="7"/>
</dbReference>
<proteinExistence type="predicted"/>
<dbReference type="Pfam" id="PF13606">
    <property type="entry name" value="Ank_3"/>
    <property type="match status" value="1"/>
</dbReference>
<feature type="repeat" description="ANK" evidence="3">
    <location>
        <begin position="215"/>
        <end position="247"/>
    </location>
</feature>
<evidence type="ECO:0000256" key="2">
    <source>
        <dbReference type="ARBA" id="ARBA00023043"/>
    </source>
</evidence>
<comment type="caution">
    <text evidence="4">The sequence shown here is derived from an EMBL/GenBank/DDBJ whole genome shotgun (WGS) entry which is preliminary data.</text>
</comment>
<evidence type="ECO:0000256" key="3">
    <source>
        <dbReference type="PROSITE-ProRule" id="PRU00023"/>
    </source>
</evidence>
<keyword evidence="1" id="KW-0677">Repeat</keyword>
<evidence type="ECO:0000313" key="4">
    <source>
        <dbReference type="EMBL" id="KAL3393069.1"/>
    </source>
</evidence>
<dbReference type="EMBL" id="JBJJXI010000100">
    <property type="protein sequence ID" value="KAL3393069.1"/>
    <property type="molecule type" value="Genomic_DNA"/>
</dbReference>
<dbReference type="InterPro" id="IPR036770">
    <property type="entry name" value="Ankyrin_rpt-contain_sf"/>
</dbReference>
<evidence type="ECO:0000313" key="5">
    <source>
        <dbReference type="Proteomes" id="UP001627154"/>
    </source>
</evidence>
<name>A0ABD2WK27_9HYME</name>
<dbReference type="SUPFAM" id="SSF48403">
    <property type="entry name" value="Ankyrin repeat"/>
    <property type="match status" value="1"/>
</dbReference>
<evidence type="ECO:0000256" key="1">
    <source>
        <dbReference type="ARBA" id="ARBA00022737"/>
    </source>
</evidence>
<sequence length="633" mass="74136">MYRLNDRAFNKSAEYFKRRKSEELLRLRATIDWTKEAERDRVFRHVYHSIGPREKSGIFVRWLPDLRDIFLPAEIDRLLCDAVSRCEAHLERLRASFCWHRLDCSLASRGELFNEGQRFIEFVIETGYRDEPRCNELDGSLGRVTPLHHAARRLDCLRWTHVVEKLFQIYDRYDLNYTDETGLSHFHVACLFGLDLVARRFLQLGQSPDLLPRESVDPPLHLALRYRHWIVVELLLYRGASFDLPNKDGLTPLHLLCQTGYSSDCLTRLFFDIAAQLHKSVRVDARDRWGNTPLHLALRFDCRQTVKSLLDRDADPNLPNESGETPLHVACQAKGEERKLAKMLFGTHDRSFRLKLDARDKKGRTPLQWAVASCLPDAVELLLTRGADLASFRFPTVDYFVDDQHNSESDIDEFIPRIRRAAGTMLIVQRLEDRGYELEQSDALTIMKLLQCYGLFEEINADVEKFWTEVDSPGFHERVKQTKIGTGGLTLYRAVRLRPEEAEKLITYEDFYRFAEDKAYVLRYMRDTRACVARLCEIMTRGFFRHWALYPFWRLIHHRLPIEICELIVMKMRNEDLYHVILADRSLSQEDSKKDVSTNAIKCDNKRRLSESEGLEAPKKAKIYCEEDFFMSL</sequence>
<protein>
    <submittedName>
        <fullName evidence="4">Uncharacterized protein</fullName>
    </submittedName>
</protein>